<accession>A0ABQ1PD57</accession>
<dbReference type="Proteomes" id="UP000638188">
    <property type="component" value="Unassembled WGS sequence"/>
</dbReference>
<reference evidence="3" key="1">
    <citation type="journal article" date="2019" name="Int. J. Syst. Evol. Microbiol.">
        <title>The Global Catalogue of Microorganisms (GCM) 10K type strain sequencing project: providing services to taxonomists for standard genome sequencing and annotation.</title>
        <authorList>
            <consortium name="The Broad Institute Genomics Platform"/>
            <consortium name="The Broad Institute Genome Sequencing Center for Infectious Disease"/>
            <person name="Wu L."/>
            <person name="Ma J."/>
        </authorList>
    </citation>
    <scope>NUCLEOTIDE SEQUENCE [LARGE SCALE GENOMIC DNA]</scope>
    <source>
        <strain evidence="3">CGMCC 1.12482</strain>
    </source>
</reference>
<feature type="compositionally biased region" description="Polar residues" evidence="1">
    <location>
        <begin position="119"/>
        <end position="128"/>
    </location>
</feature>
<evidence type="ECO:0000256" key="1">
    <source>
        <dbReference type="SAM" id="MobiDB-lite"/>
    </source>
</evidence>
<keyword evidence="3" id="KW-1185">Reference proteome</keyword>
<feature type="compositionally biased region" description="Low complexity" evidence="1">
    <location>
        <begin position="93"/>
        <end position="109"/>
    </location>
</feature>
<evidence type="ECO:0000313" key="3">
    <source>
        <dbReference type="Proteomes" id="UP000638188"/>
    </source>
</evidence>
<sequence length="241" mass="25917">MSKSSQFVSSSIEQVLLGLARGLRDAQAVLDEMPPTDNYGRPRSSYHLPYLDFTIKATMETTEQAAPAAPTRAMGATSAKIQKIPMLRLKMPSLNANSEPSSSSTELTSTFSGRLVSVPPSNNLPTNRLVTRAMSNTDKPRIRQILVNLSNTAGDLISGAMIEFNLDIEASQKLSELAGAPASFSEDKIRTAVQFSQRVVETDEQGNAEVDVELTNKVPANANIVLLISSGPTLTQLILSP</sequence>
<organism evidence="2 3">
    <name type="scientific">Halopseudomonas salina</name>
    <dbReference type="NCBI Taxonomy" id="1323744"/>
    <lineage>
        <taxon>Bacteria</taxon>
        <taxon>Pseudomonadati</taxon>
        <taxon>Pseudomonadota</taxon>
        <taxon>Gammaproteobacteria</taxon>
        <taxon>Pseudomonadales</taxon>
        <taxon>Pseudomonadaceae</taxon>
        <taxon>Halopseudomonas</taxon>
    </lineage>
</organism>
<name>A0ABQ1PD57_9GAMM</name>
<gene>
    <name evidence="2" type="ORF">GCM10007418_13030</name>
</gene>
<feature type="region of interest" description="Disordered" evidence="1">
    <location>
        <begin position="93"/>
        <end position="128"/>
    </location>
</feature>
<dbReference type="EMBL" id="BMFF01000002">
    <property type="protein sequence ID" value="GGC94836.1"/>
    <property type="molecule type" value="Genomic_DNA"/>
</dbReference>
<protein>
    <submittedName>
        <fullName evidence="2">Uncharacterized protein</fullName>
    </submittedName>
</protein>
<dbReference type="RefSeq" id="WP_150276503.1">
    <property type="nucleotide sequence ID" value="NZ_BMFF01000002.1"/>
</dbReference>
<evidence type="ECO:0000313" key="2">
    <source>
        <dbReference type="EMBL" id="GGC94836.1"/>
    </source>
</evidence>
<proteinExistence type="predicted"/>
<comment type="caution">
    <text evidence="2">The sequence shown here is derived from an EMBL/GenBank/DDBJ whole genome shotgun (WGS) entry which is preliminary data.</text>
</comment>